<evidence type="ECO:0000256" key="5">
    <source>
        <dbReference type="ARBA" id="ARBA00022989"/>
    </source>
</evidence>
<evidence type="ECO:0000313" key="9">
    <source>
        <dbReference type="Proteomes" id="UP000695000"/>
    </source>
</evidence>
<feature type="transmembrane region" description="Helical" evidence="7">
    <location>
        <begin position="443"/>
        <end position="465"/>
    </location>
</feature>
<reference evidence="10" key="1">
    <citation type="submission" date="2025-08" db="UniProtKB">
        <authorList>
            <consortium name="RefSeq"/>
        </authorList>
    </citation>
    <scope>IDENTIFICATION</scope>
    <source>
        <tissue evidence="10">Whole Larva</tissue>
    </source>
</reference>
<feature type="transmembrane region" description="Helical" evidence="7">
    <location>
        <begin position="165"/>
        <end position="183"/>
    </location>
</feature>
<dbReference type="InterPro" id="IPR005828">
    <property type="entry name" value="MFS_sugar_transport-like"/>
</dbReference>
<feature type="transmembrane region" description="Helical" evidence="7">
    <location>
        <begin position="195"/>
        <end position="215"/>
    </location>
</feature>
<feature type="transmembrane region" description="Helical" evidence="7">
    <location>
        <begin position="477"/>
        <end position="500"/>
    </location>
</feature>
<name>A0ABM1N9U4_NICVS</name>
<feature type="transmembrane region" description="Helical" evidence="7">
    <location>
        <begin position="506"/>
        <end position="526"/>
    </location>
</feature>
<comment type="similarity">
    <text evidence="2">Belongs to the major facilitator superfamily.</text>
</comment>
<gene>
    <name evidence="10" type="primary">LOC108567566</name>
</gene>
<sequence length="532" mass="59001">MGQSAEDDGGQEDGLSIECQMDSKSEISTIQLSVVNNNKPKSDDSKFDFTSTDIEDALEETGFGKFHLFLILTCGLILYAVTSECYSIGYILPAAQCDLNLSVDDKSLLTSIGFIGVMTTQFIWGFVSDTKGRKNCLIYTLFLTVLFSLGSCLSPYLWLFLIFRFLNGVTISCASGTVFAYMGEFLAMKHRQTSIMISCIFIGLSIFLLPCMAWAVLPLKFSWNIFGFEFLPWRLFILISSAPTLSACVALFFLPESPKYLLQVGRDKEALKVLRTIHSWNFKNEKFKVKKLNKPESVERKDNVIVGFLKQIYALFTLKYLKSSLVTCSLQFGTLVASSGLLLWYPDILLQVSKSTEEATVCQAISSGNQFLDSGDDLIECSNEIGTSIFTQNIYIGVAYLIGFVINCLGVKRLGIRMLLILYLISSALATALLYWVTDKLAIDILYIIVLAGSGLCVGLVNTAVIDLFPTHLRAMAGCVTIFCGRLGSVISSSIFGHLLQWNCDITYFLYAFNLLGCAILSIFIYKRTAAQ</sequence>
<evidence type="ECO:0000313" key="10">
    <source>
        <dbReference type="RefSeq" id="XP_017783594.1"/>
    </source>
</evidence>
<accession>A0ABM1N9U4</accession>
<keyword evidence="9" id="KW-1185">Reference proteome</keyword>
<dbReference type="PANTHER" id="PTHR23511">
    <property type="entry name" value="SYNAPTIC VESICLE GLYCOPROTEIN 2"/>
    <property type="match status" value="1"/>
</dbReference>
<feature type="transmembrane region" description="Helical" evidence="7">
    <location>
        <begin position="107"/>
        <end position="127"/>
    </location>
</feature>
<dbReference type="Gene3D" id="1.20.1250.20">
    <property type="entry name" value="MFS general substrate transporter like domains"/>
    <property type="match status" value="1"/>
</dbReference>
<feature type="domain" description="Major facilitator superfamily (MFS) profile" evidence="8">
    <location>
        <begin position="68"/>
        <end position="530"/>
    </location>
</feature>
<dbReference type="SUPFAM" id="SSF103473">
    <property type="entry name" value="MFS general substrate transporter"/>
    <property type="match status" value="1"/>
</dbReference>
<feature type="transmembrane region" description="Helical" evidence="7">
    <location>
        <begin position="136"/>
        <end position="159"/>
    </location>
</feature>
<comment type="subcellular location">
    <subcellularLocation>
        <location evidence="1">Membrane</location>
        <topology evidence="1">Multi-pass membrane protein</topology>
    </subcellularLocation>
</comment>
<keyword evidence="4 7" id="KW-0812">Transmembrane</keyword>
<evidence type="ECO:0000256" key="2">
    <source>
        <dbReference type="ARBA" id="ARBA00008335"/>
    </source>
</evidence>
<feature type="transmembrane region" description="Helical" evidence="7">
    <location>
        <begin position="325"/>
        <end position="345"/>
    </location>
</feature>
<feature type="transmembrane region" description="Helical" evidence="7">
    <location>
        <begin position="235"/>
        <end position="254"/>
    </location>
</feature>
<evidence type="ECO:0000259" key="8">
    <source>
        <dbReference type="PROSITE" id="PS50850"/>
    </source>
</evidence>
<keyword evidence="6 7" id="KW-0472">Membrane</keyword>
<evidence type="ECO:0000256" key="4">
    <source>
        <dbReference type="ARBA" id="ARBA00022692"/>
    </source>
</evidence>
<dbReference type="Proteomes" id="UP000695000">
    <property type="component" value="Unplaced"/>
</dbReference>
<evidence type="ECO:0000256" key="1">
    <source>
        <dbReference type="ARBA" id="ARBA00004141"/>
    </source>
</evidence>
<dbReference type="RefSeq" id="XP_017783594.1">
    <property type="nucleotide sequence ID" value="XM_017928105.1"/>
</dbReference>
<organism evidence="9 10">
    <name type="scientific">Nicrophorus vespilloides</name>
    <name type="common">Boreal carrion beetle</name>
    <dbReference type="NCBI Taxonomy" id="110193"/>
    <lineage>
        <taxon>Eukaryota</taxon>
        <taxon>Metazoa</taxon>
        <taxon>Ecdysozoa</taxon>
        <taxon>Arthropoda</taxon>
        <taxon>Hexapoda</taxon>
        <taxon>Insecta</taxon>
        <taxon>Pterygota</taxon>
        <taxon>Neoptera</taxon>
        <taxon>Endopterygota</taxon>
        <taxon>Coleoptera</taxon>
        <taxon>Polyphaga</taxon>
        <taxon>Staphyliniformia</taxon>
        <taxon>Silphidae</taxon>
        <taxon>Nicrophorinae</taxon>
        <taxon>Nicrophorus</taxon>
    </lineage>
</organism>
<dbReference type="InterPro" id="IPR020846">
    <property type="entry name" value="MFS_dom"/>
</dbReference>
<dbReference type="PROSITE" id="PS50850">
    <property type="entry name" value="MFS"/>
    <property type="match status" value="1"/>
</dbReference>
<proteinExistence type="inferred from homology"/>
<feature type="transmembrane region" description="Helical" evidence="7">
    <location>
        <begin position="418"/>
        <end position="437"/>
    </location>
</feature>
<dbReference type="PANTHER" id="PTHR23511:SF35">
    <property type="entry name" value="MAJOR FACILITATOR SUPERFAMILY (MFS) PROFILE DOMAIN-CONTAINING PROTEIN"/>
    <property type="match status" value="1"/>
</dbReference>
<feature type="transmembrane region" description="Helical" evidence="7">
    <location>
        <begin position="68"/>
        <end position="92"/>
    </location>
</feature>
<protein>
    <submittedName>
        <fullName evidence="10">Synaptic vesicle glycoprotein 2C-like</fullName>
    </submittedName>
</protein>
<keyword evidence="5 7" id="KW-1133">Transmembrane helix</keyword>
<keyword evidence="3" id="KW-0813">Transport</keyword>
<dbReference type="GeneID" id="108567566"/>
<evidence type="ECO:0000256" key="6">
    <source>
        <dbReference type="ARBA" id="ARBA00023136"/>
    </source>
</evidence>
<dbReference type="InterPro" id="IPR036259">
    <property type="entry name" value="MFS_trans_sf"/>
</dbReference>
<dbReference type="Pfam" id="PF00083">
    <property type="entry name" value="Sugar_tr"/>
    <property type="match status" value="1"/>
</dbReference>
<evidence type="ECO:0000256" key="7">
    <source>
        <dbReference type="SAM" id="Phobius"/>
    </source>
</evidence>
<evidence type="ECO:0000256" key="3">
    <source>
        <dbReference type="ARBA" id="ARBA00022448"/>
    </source>
</evidence>
<feature type="transmembrane region" description="Helical" evidence="7">
    <location>
        <begin position="394"/>
        <end position="411"/>
    </location>
</feature>